<comment type="caution">
    <text evidence="1">The sequence shown here is derived from an EMBL/GenBank/DDBJ whole genome shotgun (WGS) entry which is preliminary data.</text>
</comment>
<gene>
    <name evidence="1" type="ORF">E2C01_094553</name>
</gene>
<keyword evidence="2" id="KW-1185">Reference proteome</keyword>
<accession>A0A5B7K104</accession>
<sequence length="42" mass="4857">MSVSRSTVRQGQLRCVYRPLWRSHGAGKRGRVSDAVFTRAWH</sequence>
<proteinExistence type="predicted"/>
<organism evidence="1 2">
    <name type="scientific">Portunus trituberculatus</name>
    <name type="common">Swimming crab</name>
    <name type="synonym">Neptunus trituberculatus</name>
    <dbReference type="NCBI Taxonomy" id="210409"/>
    <lineage>
        <taxon>Eukaryota</taxon>
        <taxon>Metazoa</taxon>
        <taxon>Ecdysozoa</taxon>
        <taxon>Arthropoda</taxon>
        <taxon>Crustacea</taxon>
        <taxon>Multicrustacea</taxon>
        <taxon>Malacostraca</taxon>
        <taxon>Eumalacostraca</taxon>
        <taxon>Eucarida</taxon>
        <taxon>Decapoda</taxon>
        <taxon>Pleocyemata</taxon>
        <taxon>Brachyura</taxon>
        <taxon>Eubrachyura</taxon>
        <taxon>Portunoidea</taxon>
        <taxon>Portunidae</taxon>
        <taxon>Portuninae</taxon>
        <taxon>Portunus</taxon>
    </lineage>
</organism>
<dbReference type="Proteomes" id="UP000324222">
    <property type="component" value="Unassembled WGS sequence"/>
</dbReference>
<name>A0A5B7K104_PORTR</name>
<dbReference type="EMBL" id="VSRR010117177">
    <property type="protein sequence ID" value="MPC99157.1"/>
    <property type="molecule type" value="Genomic_DNA"/>
</dbReference>
<protein>
    <submittedName>
        <fullName evidence="1">Uncharacterized protein</fullName>
    </submittedName>
</protein>
<reference evidence="1 2" key="1">
    <citation type="submission" date="2019-05" db="EMBL/GenBank/DDBJ databases">
        <title>Another draft genome of Portunus trituberculatus and its Hox gene families provides insights of decapod evolution.</title>
        <authorList>
            <person name="Jeong J.-H."/>
            <person name="Song I."/>
            <person name="Kim S."/>
            <person name="Choi T."/>
            <person name="Kim D."/>
            <person name="Ryu S."/>
            <person name="Kim W."/>
        </authorList>
    </citation>
    <scope>NUCLEOTIDE SEQUENCE [LARGE SCALE GENOMIC DNA]</scope>
    <source>
        <tissue evidence="1">Muscle</tissue>
    </source>
</reference>
<evidence type="ECO:0000313" key="1">
    <source>
        <dbReference type="EMBL" id="MPC99157.1"/>
    </source>
</evidence>
<evidence type="ECO:0000313" key="2">
    <source>
        <dbReference type="Proteomes" id="UP000324222"/>
    </source>
</evidence>
<dbReference type="AlphaFoldDB" id="A0A5B7K104"/>